<dbReference type="OrthoDB" id="3034763at2"/>
<organism evidence="1 2">
    <name type="scientific">Dendrosporobacter quercicolus</name>
    <dbReference type="NCBI Taxonomy" id="146817"/>
    <lineage>
        <taxon>Bacteria</taxon>
        <taxon>Bacillati</taxon>
        <taxon>Bacillota</taxon>
        <taxon>Negativicutes</taxon>
        <taxon>Selenomonadales</taxon>
        <taxon>Sporomusaceae</taxon>
        <taxon>Dendrosporobacter</taxon>
    </lineage>
</organism>
<protein>
    <submittedName>
        <fullName evidence="1">Uncharacterized protein</fullName>
    </submittedName>
</protein>
<reference evidence="1 2" key="1">
    <citation type="submission" date="2016-10" db="EMBL/GenBank/DDBJ databases">
        <authorList>
            <person name="de Groot N.N."/>
        </authorList>
    </citation>
    <scope>NUCLEOTIDE SEQUENCE [LARGE SCALE GENOMIC DNA]</scope>
    <source>
        <strain evidence="1 2">DSM 1736</strain>
    </source>
</reference>
<evidence type="ECO:0000313" key="1">
    <source>
        <dbReference type="EMBL" id="SDN15339.1"/>
    </source>
</evidence>
<accession>A0A1G9Z1Z2</accession>
<dbReference type="EMBL" id="FNHB01000013">
    <property type="protein sequence ID" value="SDN15339.1"/>
    <property type="molecule type" value="Genomic_DNA"/>
</dbReference>
<dbReference type="Proteomes" id="UP000214880">
    <property type="component" value="Unassembled WGS sequence"/>
</dbReference>
<dbReference type="STRING" id="146817.SAMN04488502_1139"/>
<gene>
    <name evidence="1" type="ORF">SAMN04488502_1139</name>
</gene>
<dbReference type="RefSeq" id="WP_092074814.1">
    <property type="nucleotide sequence ID" value="NZ_FNHB01000013.1"/>
</dbReference>
<proteinExistence type="predicted"/>
<dbReference type="AlphaFoldDB" id="A0A1G9Z1Z2"/>
<evidence type="ECO:0000313" key="2">
    <source>
        <dbReference type="Proteomes" id="UP000214880"/>
    </source>
</evidence>
<sequence>MEQLYRVAVHYKNDNGFIEYEPVSRKLHVLLQDEVKRCEVENFLTTEHWINAPQNTIKDFTSRLVRPTESLSNLELGLSRLWQNTGVHVDWSRPA</sequence>
<name>A0A1G9Z1Z2_9FIRM</name>
<keyword evidence="2" id="KW-1185">Reference proteome</keyword>